<keyword evidence="4 6" id="KW-1133">Transmembrane helix</keyword>
<evidence type="ECO:0000256" key="5">
    <source>
        <dbReference type="ARBA" id="ARBA00023136"/>
    </source>
</evidence>
<gene>
    <name evidence="7" type="ORF">KL86CLO1_10764</name>
</gene>
<comment type="subcellular location">
    <subcellularLocation>
        <location evidence="1">Cell membrane</location>
        <topology evidence="1">Multi-pass membrane protein</topology>
    </subcellularLocation>
</comment>
<keyword evidence="5 6" id="KW-0472">Membrane</keyword>
<dbReference type="GO" id="GO:0022857">
    <property type="term" value="F:transmembrane transporter activity"/>
    <property type="evidence" value="ECO:0007669"/>
    <property type="project" value="InterPro"/>
</dbReference>
<reference evidence="7" key="1">
    <citation type="submission" date="2016-04" db="EMBL/GenBank/DDBJ databases">
        <authorList>
            <person name="Evans L.H."/>
            <person name="Alamgir A."/>
            <person name="Owens N."/>
            <person name="Weber N.D."/>
            <person name="Virtaneva K."/>
            <person name="Barbian K."/>
            <person name="Babar A."/>
            <person name="Rosenke K."/>
        </authorList>
    </citation>
    <scope>NUCLEOTIDE SEQUENCE</scope>
    <source>
        <strain evidence="7">86</strain>
    </source>
</reference>
<evidence type="ECO:0000256" key="4">
    <source>
        <dbReference type="ARBA" id="ARBA00022989"/>
    </source>
</evidence>
<proteinExistence type="predicted"/>
<keyword evidence="3 6" id="KW-0812">Transmembrane</keyword>
<feature type="transmembrane region" description="Helical" evidence="6">
    <location>
        <begin position="39"/>
        <end position="58"/>
    </location>
</feature>
<dbReference type="PANTHER" id="PTHR43370:SF1">
    <property type="entry name" value="GUANOSINE ABC TRANSPORTER PERMEASE PROTEIN NUPQ"/>
    <property type="match status" value="1"/>
</dbReference>
<dbReference type="CDD" id="cd06580">
    <property type="entry name" value="TM_PBP1_transp_TpRbsC_like"/>
    <property type="match status" value="1"/>
</dbReference>
<accession>A0A212JA99</accession>
<evidence type="ECO:0000256" key="1">
    <source>
        <dbReference type="ARBA" id="ARBA00004651"/>
    </source>
</evidence>
<protein>
    <submittedName>
        <fullName evidence="7">Inner-membrane translocator</fullName>
    </submittedName>
</protein>
<dbReference type="EMBL" id="FLUN01000001">
    <property type="protein sequence ID" value="SBV96342.1"/>
    <property type="molecule type" value="Genomic_DNA"/>
</dbReference>
<feature type="transmembrane region" description="Helical" evidence="6">
    <location>
        <begin position="12"/>
        <end position="32"/>
    </location>
</feature>
<name>A0A212JA99_9FIRM</name>
<feature type="transmembrane region" description="Helical" evidence="6">
    <location>
        <begin position="64"/>
        <end position="86"/>
    </location>
</feature>
<organism evidence="7">
    <name type="scientific">uncultured Eubacteriales bacterium</name>
    <dbReference type="NCBI Taxonomy" id="172733"/>
    <lineage>
        <taxon>Bacteria</taxon>
        <taxon>Bacillati</taxon>
        <taxon>Bacillota</taxon>
        <taxon>Clostridia</taxon>
        <taxon>Eubacteriales</taxon>
        <taxon>environmental samples</taxon>
    </lineage>
</organism>
<evidence type="ECO:0000256" key="6">
    <source>
        <dbReference type="SAM" id="Phobius"/>
    </source>
</evidence>
<feature type="transmembrane region" description="Helical" evidence="6">
    <location>
        <begin position="279"/>
        <end position="295"/>
    </location>
</feature>
<dbReference type="Pfam" id="PF02653">
    <property type="entry name" value="BPD_transp_2"/>
    <property type="match status" value="1"/>
</dbReference>
<feature type="transmembrane region" description="Helical" evidence="6">
    <location>
        <begin position="93"/>
        <end position="113"/>
    </location>
</feature>
<dbReference type="PANTHER" id="PTHR43370">
    <property type="entry name" value="SUGAR ABC TRANSPORTER INTEGRAL MEMBRANE PROTEIN-RELATED"/>
    <property type="match status" value="1"/>
</dbReference>
<feature type="transmembrane region" description="Helical" evidence="6">
    <location>
        <begin position="151"/>
        <end position="168"/>
    </location>
</feature>
<sequence length="317" mass="33819">MLSIFASSSFWFSVLASTTPVMLATISANILTKSGVFNLGIEGTMLISALTGVLVSAYTQNLFLGALAGVAIGVLISFLLGYFTLIMNAPMNACGVAINLLASGGTVFVLATLTGSKITSTSLKSLTFPNIDIPFLRDIPFLGEILSGHNLITYLGWIFAILTWLLLFKTKLGLSIRAVGENEDAARSAGININGMKFIALTLCGIFCALGGMYLSMGALRSFTAGMVAGRGFLSLAMDAMSQGNPLVGMLSSLLYGFSDTITVYLQLYSNVDLKMIEAFPYVFIILVLFVVHLVRRGVARRREGLTLSQRARAAQS</sequence>
<evidence type="ECO:0000256" key="2">
    <source>
        <dbReference type="ARBA" id="ARBA00022475"/>
    </source>
</evidence>
<dbReference type="InterPro" id="IPR001851">
    <property type="entry name" value="ABC_transp_permease"/>
</dbReference>
<evidence type="ECO:0000256" key="3">
    <source>
        <dbReference type="ARBA" id="ARBA00022692"/>
    </source>
</evidence>
<dbReference type="GO" id="GO:0005886">
    <property type="term" value="C:plasma membrane"/>
    <property type="evidence" value="ECO:0007669"/>
    <property type="project" value="UniProtKB-SubCell"/>
</dbReference>
<evidence type="ECO:0000313" key="7">
    <source>
        <dbReference type="EMBL" id="SBV96342.1"/>
    </source>
</evidence>
<feature type="transmembrane region" description="Helical" evidence="6">
    <location>
        <begin position="198"/>
        <end position="217"/>
    </location>
</feature>
<dbReference type="AlphaFoldDB" id="A0A212JA99"/>
<keyword evidence="2" id="KW-1003">Cell membrane</keyword>